<sequence length="115" mass="14084">MIRYKIFPVVNVDSYHPPLEISCIVSLIKNKDLKYNESVYDWEKANYYQIHLSLASINWFAHYNFKYLKSYSNYTKFSNLRTKYKNLRHIDYSTYLKNVKNNVISNPKYFWKFIQ</sequence>
<organism evidence="1 2">
    <name type="scientific">Aphis craccivora</name>
    <name type="common">Cowpea aphid</name>
    <dbReference type="NCBI Taxonomy" id="307492"/>
    <lineage>
        <taxon>Eukaryota</taxon>
        <taxon>Metazoa</taxon>
        <taxon>Ecdysozoa</taxon>
        <taxon>Arthropoda</taxon>
        <taxon>Hexapoda</taxon>
        <taxon>Insecta</taxon>
        <taxon>Pterygota</taxon>
        <taxon>Neoptera</taxon>
        <taxon>Paraneoptera</taxon>
        <taxon>Hemiptera</taxon>
        <taxon>Sternorrhyncha</taxon>
        <taxon>Aphidomorpha</taxon>
        <taxon>Aphidoidea</taxon>
        <taxon>Aphididae</taxon>
        <taxon>Aphidini</taxon>
        <taxon>Aphis</taxon>
        <taxon>Aphis</taxon>
    </lineage>
</organism>
<comment type="caution">
    <text evidence="1">The sequence shown here is derived from an EMBL/GenBank/DDBJ whole genome shotgun (WGS) entry which is preliminary data.</text>
</comment>
<dbReference type="EMBL" id="VUJU01009530">
    <property type="protein sequence ID" value="KAF0719656.1"/>
    <property type="molecule type" value="Genomic_DNA"/>
</dbReference>
<reference evidence="1 2" key="1">
    <citation type="submission" date="2019-08" db="EMBL/GenBank/DDBJ databases">
        <title>Whole genome of Aphis craccivora.</title>
        <authorList>
            <person name="Voronova N.V."/>
            <person name="Shulinski R.S."/>
            <person name="Bandarenka Y.V."/>
            <person name="Zhorov D.G."/>
            <person name="Warner D."/>
        </authorList>
    </citation>
    <scope>NUCLEOTIDE SEQUENCE [LARGE SCALE GENOMIC DNA]</scope>
    <source>
        <strain evidence="1">180601</strain>
        <tissue evidence="1">Whole Body</tissue>
    </source>
</reference>
<evidence type="ECO:0000313" key="2">
    <source>
        <dbReference type="Proteomes" id="UP000478052"/>
    </source>
</evidence>
<proteinExistence type="predicted"/>
<protein>
    <submittedName>
        <fullName evidence="1">Uncharacterized protein</fullName>
    </submittedName>
</protein>
<dbReference type="AlphaFoldDB" id="A0A6G0W3B5"/>
<accession>A0A6G0W3B5</accession>
<dbReference type="Proteomes" id="UP000478052">
    <property type="component" value="Unassembled WGS sequence"/>
</dbReference>
<dbReference type="OrthoDB" id="10056483at2759"/>
<gene>
    <name evidence="1" type="ORF">FWK35_00022361</name>
</gene>
<keyword evidence="2" id="KW-1185">Reference proteome</keyword>
<evidence type="ECO:0000313" key="1">
    <source>
        <dbReference type="EMBL" id="KAF0719656.1"/>
    </source>
</evidence>
<name>A0A6G0W3B5_APHCR</name>